<dbReference type="Proteomes" id="UP000253664">
    <property type="component" value="Unassembled WGS sequence"/>
</dbReference>
<evidence type="ECO:0000256" key="2">
    <source>
        <dbReference type="ARBA" id="ARBA00011022"/>
    </source>
</evidence>
<feature type="region of interest" description="Disordered" evidence="5">
    <location>
        <begin position="1"/>
        <end position="56"/>
    </location>
</feature>
<comment type="subcellular location">
    <subcellularLocation>
        <location evidence="1">Nucleus</location>
        <location evidence="1">Nucleolus</location>
    </subcellularLocation>
</comment>
<dbReference type="GO" id="GO:0030686">
    <property type="term" value="C:90S preribosome"/>
    <property type="evidence" value="ECO:0007669"/>
    <property type="project" value="InterPro"/>
</dbReference>
<reference evidence="6 7" key="1">
    <citation type="journal article" date="2015" name="BMC Genomics">
        <title>Insights from the genome of Ophiocordyceps polyrhachis-furcata to pathogenicity and host specificity in insect fungi.</title>
        <authorList>
            <person name="Wichadakul D."/>
            <person name="Kobmoo N."/>
            <person name="Ingsriswang S."/>
            <person name="Tangphatsornruang S."/>
            <person name="Chantasingh D."/>
            <person name="Luangsa-ard J.J."/>
            <person name="Eurwilaichitr L."/>
        </authorList>
    </citation>
    <scope>NUCLEOTIDE SEQUENCE [LARGE SCALE GENOMIC DNA]</scope>
    <source>
        <strain evidence="6 7">BCC 54312</strain>
    </source>
</reference>
<dbReference type="InterPro" id="IPR028160">
    <property type="entry name" value="Slx9-like"/>
</dbReference>
<dbReference type="GO" id="GO:0005730">
    <property type="term" value="C:nucleolus"/>
    <property type="evidence" value="ECO:0007669"/>
    <property type="project" value="UniProtKB-SubCell"/>
</dbReference>
<dbReference type="EMBL" id="LKCN02000013">
    <property type="protein sequence ID" value="RCI10131.1"/>
    <property type="molecule type" value="Genomic_DNA"/>
</dbReference>
<accession>A0A367L6T5</accession>
<name>A0A367L6T5_9HYPO</name>
<feature type="region of interest" description="Disordered" evidence="5">
    <location>
        <begin position="74"/>
        <end position="110"/>
    </location>
</feature>
<evidence type="ECO:0000256" key="4">
    <source>
        <dbReference type="ARBA" id="ARBA00023242"/>
    </source>
</evidence>
<organism evidence="6 7">
    <name type="scientific">Ophiocordyceps polyrhachis-furcata BCC 54312</name>
    <dbReference type="NCBI Taxonomy" id="1330021"/>
    <lineage>
        <taxon>Eukaryota</taxon>
        <taxon>Fungi</taxon>
        <taxon>Dikarya</taxon>
        <taxon>Ascomycota</taxon>
        <taxon>Pezizomycotina</taxon>
        <taxon>Sordariomycetes</taxon>
        <taxon>Hypocreomycetidae</taxon>
        <taxon>Hypocreales</taxon>
        <taxon>Ophiocordycipitaceae</taxon>
        <taxon>Ophiocordyceps</taxon>
    </lineage>
</organism>
<comment type="similarity">
    <text evidence="2">Belongs to the SLX9 family.</text>
</comment>
<sequence>MSSMKSLAEALPLMEGEEEDANINNKKNSYPSVRNTTKTTHRQRSLPSKPGALKRRQRIVRGEMERFRASMARLATVPVEGSASEQPPSLPPSDGTDNDGRPPQPPSVADRWAALRGYISATVEQSPAFAHKS</sequence>
<evidence type="ECO:0000256" key="3">
    <source>
        <dbReference type="ARBA" id="ARBA00021321"/>
    </source>
</evidence>
<dbReference type="AlphaFoldDB" id="A0A367L6T5"/>
<comment type="caution">
    <text evidence="6">The sequence shown here is derived from an EMBL/GenBank/DDBJ whole genome shotgun (WGS) entry which is preliminary data.</text>
</comment>
<evidence type="ECO:0000313" key="6">
    <source>
        <dbReference type="EMBL" id="RCI10131.1"/>
    </source>
</evidence>
<keyword evidence="4" id="KW-0539">Nucleus</keyword>
<evidence type="ECO:0000313" key="7">
    <source>
        <dbReference type="Proteomes" id="UP000253664"/>
    </source>
</evidence>
<dbReference type="Pfam" id="PF15341">
    <property type="entry name" value="SLX9"/>
    <property type="match status" value="1"/>
</dbReference>
<proteinExistence type="inferred from homology"/>
<dbReference type="OrthoDB" id="5065855at2759"/>
<dbReference type="GO" id="GO:0000462">
    <property type="term" value="P:maturation of SSU-rRNA from tricistronic rRNA transcript (SSU-rRNA, 5.8S rRNA, LSU-rRNA)"/>
    <property type="evidence" value="ECO:0007669"/>
    <property type="project" value="InterPro"/>
</dbReference>
<evidence type="ECO:0000256" key="1">
    <source>
        <dbReference type="ARBA" id="ARBA00004604"/>
    </source>
</evidence>
<keyword evidence="7" id="KW-1185">Reference proteome</keyword>
<gene>
    <name evidence="6" type="ORF">L249_8602</name>
</gene>
<evidence type="ECO:0000256" key="5">
    <source>
        <dbReference type="SAM" id="MobiDB-lite"/>
    </source>
</evidence>
<dbReference type="GO" id="GO:0030688">
    <property type="term" value="C:preribosome, small subunit precursor"/>
    <property type="evidence" value="ECO:0007669"/>
    <property type="project" value="InterPro"/>
</dbReference>
<feature type="compositionally biased region" description="Polar residues" evidence="5">
    <location>
        <begin position="22"/>
        <end position="38"/>
    </location>
</feature>
<protein>
    <recommendedName>
        <fullName evidence="3">Ribosome biogenesis protein SLX9</fullName>
    </recommendedName>
</protein>